<evidence type="ECO:0000256" key="2">
    <source>
        <dbReference type="ARBA" id="ARBA00009045"/>
    </source>
</evidence>
<dbReference type="STRING" id="1590841.A0A2R6RDW1"/>
<evidence type="ECO:0000256" key="3">
    <source>
        <dbReference type="ARBA" id="ARBA00022692"/>
    </source>
</evidence>
<dbReference type="InterPro" id="IPR035952">
    <property type="entry name" value="Rhomboid-like_sf"/>
</dbReference>
<dbReference type="Gene3D" id="1.20.1540.10">
    <property type="entry name" value="Rhomboid-like"/>
    <property type="match status" value="1"/>
</dbReference>
<dbReference type="Pfam" id="PF01694">
    <property type="entry name" value="Rhomboid"/>
    <property type="match status" value="1"/>
</dbReference>
<dbReference type="GO" id="GO:0009706">
    <property type="term" value="C:chloroplast inner membrane"/>
    <property type="evidence" value="ECO:0007669"/>
    <property type="project" value="EnsemblPlants"/>
</dbReference>
<keyword evidence="5 6" id="KW-0472">Membrane</keyword>
<dbReference type="Gramene" id="PSS26746">
    <property type="protein sequence ID" value="PSS26746"/>
    <property type="gene ID" value="CEY00_Acc07892"/>
</dbReference>
<dbReference type="Proteomes" id="UP000241394">
    <property type="component" value="Chromosome LG7"/>
</dbReference>
<dbReference type="FunCoup" id="A0A2R6RDW1">
    <property type="interactions" value="2876"/>
</dbReference>
<dbReference type="InterPro" id="IPR022764">
    <property type="entry name" value="Peptidase_S54_rhomboid_dom"/>
</dbReference>
<evidence type="ECO:0000256" key="6">
    <source>
        <dbReference type="SAM" id="Phobius"/>
    </source>
</evidence>
<keyword evidence="9" id="KW-1185">Reference proteome</keyword>
<dbReference type="FunFam" id="1.20.1540.10:FF:000015">
    <property type="entry name" value="RHOMBOID-like protein 10 chloroplastic"/>
    <property type="match status" value="1"/>
</dbReference>
<accession>A0A2R6RDW1</accession>
<evidence type="ECO:0000313" key="8">
    <source>
        <dbReference type="EMBL" id="PSS26746.1"/>
    </source>
</evidence>
<evidence type="ECO:0000256" key="1">
    <source>
        <dbReference type="ARBA" id="ARBA00004141"/>
    </source>
</evidence>
<comment type="subcellular location">
    <subcellularLocation>
        <location evidence="1">Membrane</location>
        <topology evidence="1">Multi-pass membrane protein</topology>
    </subcellularLocation>
</comment>
<protein>
    <submittedName>
        <fullName evidence="8">RHOMBOID-like protein</fullName>
    </submittedName>
</protein>
<comment type="caution">
    <text evidence="8">The sequence shown here is derived from an EMBL/GenBank/DDBJ whole genome shotgun (WGS) entry which is preliminary data.</text>
</comment>
<evidence type="ECO:0000313" key="9">
    <source>
        <dbReference type="Proteomes" id="UP000241394"/>
    </source>
</evidence>
<evidence type="ECO:0000259" key="7">
    <source>
        <dbReference type="Pfam" id="PF01694"/>
    </source>
</evidence>
<reference evidence="8 9" key="1">
    <citation type="submission" date="2017-07" db="EMBL/GenBank/DDBJ databases">
        <title>An improved, manually edited Actinidia chinensis var. chinensis (kiwifruit) genome highlights the challenges associated with draft genomes and gene prediction in plants.</title>
        <authorList>
            <person name="Pilkington S."/>
            <person name="Crowhurst R."/>
            <person name="Hilario E."/>
            <person name="Nardozza S."/>
            <person name="Fraser L."/>
            <person name="Peng Y."/>
            <person name="Gunaseelan K."/>
            <person name="Simpson R."/>
            <person name="Tahir J."/>
            <person name="Deroles S."/>
            <person name="Templeton K."/>
            <person name="Luo Z."/>
            <person name="Davy M."/>
            <person name="Cheng C."/>
            <person name="Mcneilage M."/>
            <person name="Scaglione D."/>
            <person name="Liu Y."/>
            <person name="Zhang Q."/>
            <person name="Datson P."/>
            <person name="De Silva N."/>
            <person name="Gardiner S."/>
            <person name="Bassett H."/>
            <person name="Chagne D."/>
            <person name="Mccallum J."/>
            <person name="Dzierzon H."/>
            <person name="Deng C."/>
            <person name="Wang Y.-Y."/>
            <person name="Barron N."/>
            <person name="Manako K."/>
            <person name="Bowen J."/>
            <person name="Foster T."/>
            <person name="Erridge Z."/>
            <person name="Tiffin H."/>
            <person name="Waite C."/>
            <person name="Davies K."/>
            <person name="Grierson E."/>
            <person name="Laing W."/>
            <person name="Kirk R."/>
            <person name="Chen X."/>
            <person name="Wood M."/>
            <person name="Montefiori M."/>
            <person name="Brummell D."/>
            <person name="Schwinn K."/>
            <person name="Catanach A."/>
            <person name="Fullerton C."/>
            <person name="Li D."/>
            <person name="Meiyalaghan S."/>
            <person name="Nieuwenhuizen N."/>
            <person name="Read N."/>
            <person name="Prakash R."/>
            <person name="Hunter D."/>
            <person name="Zhang H."/>
            <person name="Mckenzie M."/>
            <person name="Knabel M."/>
            <person name="Harris A."/>
            <person name="Allan A."/>
            <person name="Chen A."/>
            <person name="Janssen B."/>
            <person name="Plunkett B."/>
            <person name="Dwamena C."/>
            <person name="Voogd C."/>
            <person name="Leif D."/>
            <person name="Lafferty D."/>
            <person name="Souleyre E."/>
            <person name="Varkonyi-Gasic E."/>
            <person name="Gambi F."/>
            <person name="Hanley J."/>
            <person name="Yao J.-L."/>
            <person name="Cheung J."/>
            <person name="David K."/>
            <person name="Warren B."/>
            <person name="Marsh K."/>
            <person name="Snowden K."/>
            <person name="Lin-Wang K."/>
            <person name="Brian L."/>
            <person name="Martinez-Sanchez M."/>
            <person name="Wang M."/>
            <person name="Ileperuma N."/>
            <person name="Macnee N."/>
            <person name="Campin R."/>
            <person name="Mcatee P."/>
            <person name="Drummond R."/>
            <person name="Espley R."/>
            <person name="Ireland H."/>
            <person name="Wu R."/>
            <person name="Atkinson R."/>
            <person name="Karunairetnam S."/>
            <person name="Bulley S."/>
            <person name="Chunkath S."/>
            <person name="Hanley Z."/>
            <person name="Storey R."/>
            <person name="Thrimawithana A."/>
            <person name="Thomson S."/>
            <person name="David C."/>
            <person name="Testolin R."/>
        </authorList>
    </citation>
    <scope>NUCLEOTIDE SEQUENCE [LARGE SCALE GENOMIC DNA]</scope>
    <source>
        <strain evidence="9">cv. Red5</strain>
        <tissue evidence="8">Young leaf</tissue>
    </source>
</reference>
<keyword evidence="4 6" id="KW-1133">Transmembrane helix</keyword>
<keyword evidence="3 6" id="KW-0812">Transmembrane</keyword>
<dbReference type="PANTHER" id="PTHR43731">
    <property type="entry name" value="RHOMBOID PROTEASE"/>
    <property type="match status" value="1"/>
</dbReference>
<evidence type="ECO:0000256" key="4">
    <source>
        <dbReference type="ARBA" id="ARBA00022989"/>
    </source>
</evidence>
<dbReference type="GO" id="GO:0004252">
    <property type="term" value="F:serine-type endopeptidase activity"/>
    <property type="evidence" value="ECO:0007669"/>
    <property type="project" value="InterPro"/>
</dbReference>
<dbReference type="OMA" id="IFADRAP"/>
<feature type="domain" description="Peptidase S54 rhomboid" evidence="7">
    <location>
        <begin position="166"/>
        <end position="302"/>
    </location>
</feature>
<dbReference type="AlphaFoldDB" id="A0A2R6RDW1"/>
<comment type="similarity">
    <text evidence="2">Belongs to the peptidase S54 family.</text>
</comment>
<dbReference type="GO" id="GO:0019374">
    <property type="term" value="P:galactolipid metabolic process"/>
    <property type="evidence" value="ECO:0007669"/>
    <property type="project" value="EnsemblPlants"/>
</dbReference>
<organism evidence="8 9">
    <name type="scientific">Actinidia chinensis var. chinensis</name>
    <name type="common">Chinese soft-hair kiwi</name>
    <dbReference type="NCBI Taxonomy" id="1590841"/>
    <lineage>
        <taxon>Eukaryota</taxon>
        <taxon>Viridiplantae</taxon>
        <taxon>Streptophyta</taxon>
        <taxon>Embryophyta</taxon>
        <taxon>Tracheophyta</taxon>
        <taxon>Spermatophyta</taxon>
        <taxon>Magnoliopsida</taxon>
        <taxon>eudicotyledons</taxon>
        <taxon>Gunneridae</taxon>
        <taxon>Pentapetalae</taxon>
        <taxon>asterids</taxon>
        <taxon>Ericales</taxon>
        <taxon>Actinidiaceae</taxon>
        <taxon>Actinidia</taxon>
    </lineage>
</organism>
<dbReference type="OrthoDB" id="418595at2759"/>
<dbReference type="InterPro" id="IPR050925">
    <property type="entry name" value="Rhomboid_protease_S54"/>
</dbReference>
<dbReference type="GO" id="GO:0006654">
    <property type="term" value="P:phosphatidic acid biosynthetic process"/>
    <property type="evidence" value="ECO:0007669"/>
    <property type="project" value="EnsemblPlants"/>
</dbReference>
<feature type="transmembrane region" description="Helical" evidence="6">
    <location>
        <begin position="231"/>
        <end position="249"/>
    </location>
</feature>
<feature type="transmembrane region" description="Helical" evidence="6">
    <location>
        <begin position="129"/>
        <end position="148"/>
    </location>
</feature>
<gene>
    <name evidence="8" type="ORF">CEY00_Acc07892</name>
</gene>
<proteinExistence type="inferred from homology"/>
<reference evidence="9" key="2">
    <citation type="journal article" date="2018" name="BMC Genomics">
        <title>A manually annotated Actinidia chinensis var. chinensis (kiwifruit) genome highlights the challenges associated with draft genomes and gene prediction in plants.</title>
        <authorList>
            <person name="Pilkington S.M."/>
            <person name="Crowhurst R."/>
            <person name="Hilario E."/>
            <person name="Nardozza S."/>
            <person name="Fraser L."/>
            <person name="Peng Y."/>
            <person name="Gunaseelan K."/>
            <person name="Simpson R."/>
            <person name="Tahir J."/>
            <person name="Deroles S.C."/>
            <person name="Templeton K."/>
            <person name="Luo Z."/>
            <person name="Davy M."/>
            <person name="Cheng C."/>
            <person name="McNeilage M."/>
            <person name="Scaglione D."/>
            <person name="Liu Y."/>
            <person name="Zhang Q."/>
            <person name="Datson P."/>
            <person name="De Silva N."/>
            <person name="Gardiner S.E."/>
            <person name="Bassett H."/>
            <person name="Chagne D."/>
            <person name="McCallum J."/>
            <person name="Dzierzon H."/>
            <person name="Deng C."/>
            <person name="Wang Y.Y."/>
            <person name="Barron L."/>
            <person name="Manako K."/>
            <person name="Bowen J."/>
            <person name="Foster T.M."/>
            <person name="Erridge Z.A."/>
            <person name="Tiffin H."/>
            <person name="Waite C.N."/>
            <person name="Davies K.M."/>
            <person name="Grierson E.P."/>
            <person name="Laing W.A."/>
            <person name="Kirk R."/>
            <person name="Chen X."/>
            <person name="Wood M."/>
            <person name="Montefiori M."/>
            <person name="Brummell D.A."/>
            <person name="Schwinn K.E."/>
            <person name="Catanach A."/>
            <person name="Fullerton C."/>
            <person name="Li D."/>
            <person name="Meiyalaghan S."/>
            <person name="Nieuwenhuizen N."/>
            <person name="Read N."/>
            <person name="Prakash R."/>
            <person name="Hunter D."/>
            <person name="Zhang H."/>
            <person name="McKenzie M."/>
            <person name="Knabel M."/>
            <person name="Harris A."/>
            <person name="Allan A.C."/>
            <person name="Gleave A."/>
            <person name="Chen A."/>
            <person name="Janssen B.J."/>
            <person name="Plunkett B."/>
            <person name="Ampomah-Dwamena C."/>
            <person name="Voogd C."/>
            <person name="Leif D."/>
            <person name="Lafferty D."/>
            <person name="Souleyre E.J.F."/>
            <person name="Varkonyi-Gasic E."/>
            <person name="Gambi F."/>
            <person name="Hanley J."/>
            <person name="Yao J.L."/>
            <person name="Cheung J."/>
            <person name="David K.M."/>
            <person name="Warren B."/>
            <person name="Marsh K."/>
            <person name="Snowden K.C."/>
            <person name="Lin-Wang K."/>
            <person name="Brian L."/>
            <person name="Martinez-Sanchez M."/>
            <person name="Wang M."/>
            <person name="Ileperuma N."/>
            <person name="Macnee N."/>
            <person name="Campin R."/>
            <person name="McAtee P."/>
            <person name="Drummond R.S.M."/>
            <person name="Espley R.V."/>
            <person name="Ireland H.S."/>
            <person name="Wu R."/>
            <person name="Atkinson R.G."/>
            <person name="Karunairetnam S."/>
            <person name="Bulley S."/>
            <person name="Chunkath S."/>
            <person name="Hanley Z."/>
            <person name="Storey R."/>
            <person name="Thrimawithana A.H."/>
            <person name="Thomson S."/>
            <person name="David C."/>
            <person name="Testolin R."/>
            <person name="Huang H."/>
            <person name="Hellens R.P."/>
            <person name="Schaffer R.J."/>
        </authorList>
    </citation>
    <scope>NUCLEOTIDE SEQUENCE [LARGE SCALE GENOMIC DNA]</scope>
    <source>
        <strain evidence="9">cv. Red5</strain>
    </source>
</reference>
<sequence length="335" mass="36507">MVGSAVPQPQPFRFPSSSSISRVGPTPAHLITTAASLRLGHFLHHRFLLQSSFKNIAYLGHVPRLKDLWHETFIRFKRANFLHWSEDAASAACSSCTWFFSGEGSRNNPGHIGRSDLGTSRRISHNGRGWTNILLAVNVLVFIAQVATQGKLLVWGAKINSLIDEGQLWRLATSAFLHANITHLMVNCYSLNSVGPTVEAISGPRRYLAVYFTSAIASSATSYWFCKAPAVGASGAIFGLVGSFAVFVLRHRGLVRGGKEDLRHIAHVIVLNMVIGLLSKGIDNWGHLGGLVGGAATSWLLGPAWRYESTSNDGRKVFADRAPIFALIKTKRTPP</sequence>
<dbReference type="SUPFAM" id="SSF144091">
    <property type="entry name" value="Rhomboid-like"/>
    <property type="match status" value="1"/>
</dbReference>
<evidence type="ECO:0000256" key="5">
    <source>
        <dbReference type="ARBA" id="ARBA00023136"/>
    </source>
</evidence>
<name>A0A2R6RDW1_ACTCC</name>
<dbReference type="EMBL" id="NKQK01000007">
    <property type="protein sequence ID" value="PSS26746.1"/>
    <property type="molecule type" value="Genomic_DNA"/>
</dbReference>
<dbReference type="PANTHER" id="PTHR43731:SF26">
    <property type="entry name" value="RHOMBOID-LIKE PROTEIN 10, CHLOROPLASTIC"/>
    <property type="match status" value="1"/>
</dbReference>
<dbReference type="InParanoid" id="A0A2R6RDW1"/>